<name>A0A3N1H0B9_9PSEU</name>
<reference evidence="10 11" key="1">
    <citation type="submission" date="2018-11" db="EMBL/GenBank/DDBJ databases">
        <title>Sequencing the genomes of 1000 actinobacteria strains.</title>
        <authorList>
            <person name="Klenk H.-P."/>
        </authorList>
    </citation>
    <scope>NUCLEOTIDE SEQUENCE [LARGE SCALE GENOMIC DNA]</scope>
    <source>
        <strain evidence="10 11">DSM 44231</strain>
    </source>
</reference>
<dbReference type="OrthoDB" id="9796770at2"/>
<dbReference type="InterPro" id="IPR002410">
    <property type="entry name" value="Peptidase_S33"/>
</dbReference>
<keyword evidence="5 7" id="KW-0378">Hydrolase</keyword>
<feature type="active site" description="Nucleophile" evidence="8">
    <location>
        <position position="109"/>
    </location>
</feature>
<dbReference type="AlphaFoldDB" id="A0A3N1H0B9"/>
<dbReference type="InterPro" id="IPR029058">
    <property type="entry name" value="AB_hydrolase_fold"/>
</dbReference>
<proteinExistence type="inferred from homology"/>
<keyword evidence="11" id="KW-1185">Reference proteome</keyword>
<dbReference type="EMBL" id="RJKM01000001">
    <property type="protein sequence ID" value="ROP35692.1"/>
    <property type="molecule type" value="Genomic_DNA"/>
</dbReference>
<feature type="domain" description="AB hydrolase-1" evidence="9">
    <location>
        <begin position="31"/>
        <end position="283"/>
    </location>
</feature>
<dbReference type="Pfam" id="PF00561">
    <property type="entry name" value="Abhydrolase_1"/>
    <property type="match status" value="1"/>
</dbReference>
<dbReference type="GO" id="GO:0004177">
    <property type="term" value="F:aminopeptidase activity"/>
    <property type="evidence" value="ECO:0007669"/>
    <property type="project" value="UniProtKB-EC"/>
</dbReference>
<dbReference type="PRINTS" id="PR00793">
    <property type="entry name" value="PROAMNOPTASE"/>
</dbReference>
<comment type="caution">
    <text evidence="10">The sequence shown here is derived from an EMBL/GenBank/DDBJ whole genome shotgun (WGS) entry which is preliminary data.</text>
</comment>
<evidence type="ECO:0000256" key="8">
    <source>
        <dbReference type="PIRSR" id="PIRSR005539-1"/>
    </source>
</evidence>
<evidence type="ECO:0000256" key="5">
    <source>
        <dbReference type="ARBA" id="ARBA00022801"/>
    </source>
</evidence>
<dbReference type="PANTHER" id="PTHR43194">
    <property type="entry name" value="HYDROLASE ALPHA/BETA FOLD FAMILY"/>
    <property type="match status" value="1"/>
</dbReference>
<protein>
    <recommendedName>
        <fullName evidence="4">Proline iminopeptidase</fullName>
        <ecNumber evidence="3">3.4.11.5</ecNumber>
    </recommendedName>
    <alternativeName>
        <fullName evidence="6">Prolyl aminopeptidase</fullName>
    </alternativeName>
</protein>
<evidence type="ECO:0000259" key="9">
    <source>
        <dbReference type="Pfam" id="PF00561"/>
    </source>
</evidence>
<evidence type="ECO:0000256" key="3">
    <source>
        <dbReference type="ARBA" id="ARBA00012568"/>
    </source>
</evidence>
<evidence type="ECO:0000313" key="11">
    <source>
        <dbReference type="Proteomes" id="UP000268727"/>
    </source>
</evidence>
<evidence type="ECO:0000256" key="4">
    <source>
        <dbReference type="ARBA" id="ARBA00021843"/>
    </source>
</evidence>
<comment type="catalytic activity">
    <reaction evidence="1">
        <text>Release of N-terminal proline from a peptide.</text>
        <dbReference type="EC" id="3.4.11.5"/>
    </reaction>
</comment>
<dbReference type="EC" id="3.4.11.5" evidence="3"/>
<evidence type="ECO:0000256" key="7">
    <source>
        <dbReference type="PIRNR" id="PIRNR005539"/>
    </source>
</evidence>
<dbReference type="PIRSF" id="PIRSF005539">
    <property type="entry name" value="Pept_S33_TRI_F1"/>
    <property type="match status" value="1"/>
</dbReference>
<sequence>MIPPPSAKGTVPFGPYKTWYRVTGDLGADRPAVVVVHGGPGSTHDYLLGLASLADEGWPVVHYDQLGNGGSTHLRDRGADFWTPELFLDELANLLAALRVRRYVLFGQSWGGVLAAAHAARGPEGLTGLVVADSPASYPRWIGELAALRRALPPAVAAALDRHEATGDYEHPEYKWATGVFYTTHVCRVQPLPPELTASFLELGSDPTVYGTMNGPTEFHITGTLKDFTVEPDLPGIAVPTLVVRGEHDEVTPAAIAPFHELVPGARYEEVPGASHLPHLEQPERFRAILLDFLKGL</sequence>
<dbReference type="InterPro" id="IPR050228">
    <property type="entry name" value="Carboxylesterase_BioH"/>
</dbReference>
<accession>A0A3N1H0B9</accession>
<feature type="active site" evidence="8">
    <location>
        <position position="249"/>
    </location>
</feature>
<dbReference type="RefSeq" id="WP_123741789.1">
    <property type="nucleotide sequence ID" value="NZ_RJKM01000001.1"/>
</dbReference>
<evidence type="ECO:0000256" key="6">
    <source>
        <dbReference type="ARBA" id="ARBA00029605"/>
    </source>
</evidence>
<evidence type="ECO:0000313" key="10">
    <source>
        <dbReference type="EMBL" id="ROP35692.1"/>
    </source>
</evidence>
<evidence type="ECO:0000256" key="2">
    <source>
        <dbReference type="ARBA" id="ARBA00010088"/>
    </source>
</evidence>
<dbReference type="InterPro" id="IPR005945">
    <property type="entry name" value="Pro_imino_pep"/>
</dbReference>
<dbReference type="SUPFAM" id="SSF53474">
    <property type="entry name" value="alpha/beta-Hydrolases"/>
    <property type="match status" value="1"/>
</dbReference>
<dbReference type="InterPro" id="IPR000073">
    <property type="entry name" value="AB_hydrolase_1"/>
</dbReference>
<dbReference type="NCBIfam" id="TIGR01250">
    <property type="entry name" value="pro_imino_pep_2"/>
    <property type="match status" value="1"/>
</dbReference>
<dbReference type="PANTHER" id="PTHR43194:SF2">
    <property type="entry name" value="PEROXISOMAL MEMBRANE PROTEIN LPX1"/>
    <property type="match status" value="1"/>
</dbReference>
<gene>
    <name evidence="10" type="ORF">EDD40_0932</name>
</gene>
<feature type="active site" description="Proton donor" evidence="8">
    <location>
        <position position="276"/>
    </location>
</feature>
<dbReference type="Gene3D" id="3.40.50.1820">
    <property type="entry name" value="alpha/beta hydrolase"/>
    <property type="match status" value="1"/>
</dbReference>
<organism evidence="10 11">
    <name type="scientific">Saccharothrix texasensis</name>
    <dbReference type="NCBI Taxonomy" id="103734"/>
    <lineage>
        <taxon>Bacteria</taxon>
        <taxon>Bacillati</taxon>
        <taxon>Actinomycetota</taxon>
        <taxon>Actinomycetes</taxon>
        <taxon>Pseudonocardiales</taxon>
        <taxon>Pseudonocardiaceae</taxon>
        <taxon>Saccharothrix</taxon>
    </lineage>
</organism>
<dbReference type="GO" id="GO:0006508">
    <property type="term" value="P:proteolysis"/>
    <property type="evidence" value="ECO:0007669"/>
    <property type="project" value="InterPro"/>
</dbReference>
<comment type="similarity">
    <text evidence="2 7">Belongs to the peptidase S33 family.</text>
</comment>
<dbReference type="Proteomes" id="UP000268727">
    <property type="component" value="Unassembled WGS sequence"/>
</dbReference>
<evidence type="ECO:0000256" key="1">
    <source>
        <dbReference type="ARBA" id="ARBA00001585"/>
    </source>
</evidence>